<dbReference type="InterPro" id="IPR037219">
    <property type="entry name" value="Peptidase_M41-like"/>
</dbReference>
<dbReference type="Pfam" id="PF01434">
    <property type="entry name" value="Peptidase_M41"/>
    <property type="match status" value="1"/>
</dbReference>
<dbReference type="AlphaFoldDB" id="A0AB37U757"/>
<dbReference type="PANTHER" id="PTHR23076:SF139">
    <property type="entry name" value="ATP-DEPENDENT ZINC METALLOPROTEASE FTSH 2, CHLOROPLASTIC"/>
    <property type="match status" value="1"/>
</dbReference>
<dbReference type="Proteomes" id="UP000282574">
    <property type="component" value="Unassembled WGS sequence"/>
</dbReference>
<dbReference type="GO" id="GO:0004176">
    <property type="term" value="F:ATP-dependent peptidase activity"/>
    <property type="evidence" value="ECO:0007669"/>
    <property type="project" value="InterPro"/>
</dbReference>
<sequence length="216" mass="24319">MPCAIDRITIGLPLASSLDGWQKRLTAYHEIGHAILMTLLENAAPLNRVSIIPRSSGLAGFAQTIPDEENVDSDSLSRAWILDNITYTLGGRAAEVEIFGSAEVATGVKSDLERATYLARQMVRYGMSDFRNVVLEPTEYFSAEYSVEMGNKIDREVRAILESCYQRARTIIREYRALIDRLVDVLIEQETIEGEQFRQLVEEYHRSITKTVISNG</sequence>
<evidence type="ECO:0000313" key="4">
    <source>
        <dbReference type="Proteomes" id="UP000282574"/>
    </source>
</evidence>
<protein>
    <recommendedName>
        <fullName evidence="2">Peptidase M41 domain-containing protein</fullName>
    </recommendedName>
</protein>
<accession>A0AB37U757</accession>
<keyword evidence="1" id="KW-0472">Membrane</keyword>
<comment type="caution">
    <text evidence="3">The sequence shown here is derived from an EMBL/GenBank/DDBJ whole genome shotgun (WGS) entry which is preliminary data.</text>
</comment>
<keyword evidence="4" id="KW-1185">Reference proteome</keyword>
<reference evidence="3 4" key="1">
    <citation type="journal article" date="2019" name="Genome Biol. Evol.">
        <title>Day and night: Metabolic profiles and evolutionary relationships of six axenic non-marine cyanobacteria.</title>
        <authorList>
            <person name="Will S.E."/>
            <person name="Henke P."/>
            <person name="Boedeker C."/>
            <person name="Huang S."/>
            <person name="Brinkmann H."/>
            <person name="Rohde M."/>
            <person name="Jarek M."/>
            <person name="Friedl T."/>
            <person name="Seufert S."/>
            <person name="Schumacher M."/>
            <person name="Overmann J."/>
            <person name="Neumann-Schaal M."/>
            <person name="Petersen J."/>
        </authorList>
    </citation>
    <scope>NUCLEOTIDE SEQUENCE [LARGE SCALE GENOMIC DNA]</scope>
    <source>
        <strain evidence="3 4">SAG 39.79</strain>
    </source>
</reference>
<evidence type="ECO:0000313" key="3">
    <source>
        <dbReference type="EMBL" id="RUS92368.1"/>
    </source>
</evidence>
<dbReference type="GO" id="GO:0006508">
    <property type="term" value="P:proteolysis"/>
    <property type="evidence" value="ECO:0007669"/>
    <property type="project" value="InterPro"/>
</dbReference>
<evidence type="ECO:0000256" key="1">
    <source>
        <dbReference type="ARBA" id="ARBA00023136"/>
    </source>
</evidence>
<dbReference type="EMBL" id="RSCK01000263">
    <property type="protein sequence ID" value="RUS92368.1"/>
    <property type="molecule type" value="Genomic_DNA"/>
</dbReference>
<proteinExistence type="predicted"/>
<dbReference type="GO" id="GO:0004222">
    <property type="term" value="F:metalloendopeptidase activity"/>
    <property type="evidence" value="ECO:0007669"/>
    <property type="project" value="InterPro"/>
</dbReference>
<feature type="domain" description="Peptidase M41" evidence="2">
    <location>
        <begin position="21"/>
        <end position="200"/>
    </location>
</feature>
<dbReference type="PANTHER" id="PTHR23076">
    <property type="entry name" value="METALLOPROTEASE M41 FTSH"/>
    <property type="match status" value="1"/>
</dbReference>
<dbReference type="GO" id="GO:0005524">
    <property type="term" value="F:ATP binding"/>
    <property type="evidence" value="ECO:0007669"/>
    <property type="project" value="InterPro"/>
</dbReference>
<name>A0AB37U757_9CYAN</name>
<gene>
    <name evidence="3" type="ORF">DSM107010_73150</name>
</gene>
<dbReference type="RefSeq" id="WP_127025447.1">
    <property type="nucleotide sequence ID" value="NZ_JAVKZF010000004.1"/>
</dbReference>
<organism evidence="3 4">
    <name type="scientific">Chroococcidiopsis cubana SAG 39.79</name>
    <dbReference type="NCBI Taxonomy" id="388085"/>
    <lineage>
        <taxon>Bacteria</taxon>
        <taxon>Bacillati</taxon>
        <taxon>Cyanobacteriota</taxon>
        <taxon>Cyanophyceae</taxon>
        <taxon>Chroococcidiopsidales</taxon>
        <taxon>Chroococcidiopsidaceae</taxon>
        <taxon>Chroococcidiopsis</taxon>
    </lineage>
</organism>
<dbReference type="SUPFAM" id="SSF140990">
    <property type="entry name" value="FtsH protease domain-like"/>
    <property type="match status" value="1"/>
</dbReference>
<dbReference type="InterPro" id="IPR000642">
    <property type="entry name" value="Peptidase_M41"/>
</dbReference>
<dbReference type="Gene3D" id="1.20.58.760">
    <property type="entry name" value="Peptidase M41"/>
    <property type="match status" value="1"/>
</dbReference>
<evidence type="ECO:0000259" key="2">
    <source>
        <dbReference type="Pfam" id="PF01434"/>
    </source>
</evidence>